<dbReference type="VEuPathDB" id="FungiDB:T551_00683"/>
<sequence>MSILTRKRFNASTVHRNSILFINYSRIYTYHVLGHALSSLTPPPTPGGLEEYLKNYLCILNSWEAAITRDIGTWTPRMKAFFSARGFRKSSLGIEGRTFEEEEKPLMLPHLPFTPSYTQTVLALCDLLREAYTVMTNFISSSGGYNRFIETFYKVDHKVKKILEAIAKEMEVYARKAIRKELDHLYSFSKETTETGANILL</sequence>
<comment type="caution">
    <text evidence="1">The sequence shown here is derived from an EMBL/GenBank/DDBJ whole genome shotgun (WGS) entry which is preliminary data.</text>
</comment>
<dbReference type="OrthoDB" id="14339at2759"/>
<dbReference type="RefSeq" id="XP_018230693.1">
    <property type="nucleotide sequence ID" value="XM_018372947.1"/>
</dbReference>
<evidence type="ECO:0000313" key="2">
    <source>
        <dbReference type="Proteomes" id="UP000053447"/>
    </source>
</evidence>
<dbReference type="PANTHER" id="PTHR37332">
    <property type="entry name" value="EXPRESSED PROTEIN"/>
    <property type="match status" value="1"/>
</dbReference>
<dbReference type="Proteomes" id="UP000053447">
    <property type="component" value="Unassembled WGS sequence"/>
</dbReference>
<name>A0A0W4ZUD9_PNEJ7</name>
<keyword evidence="2" id="KW-1185">Reference proteome</keyword>
<dbReference type="PANTHER" id="PTHR37332:SF1">
    <property type="entry name" value="ELMO DOMAIN-CONTAINING PROTEIN"/>
    <property type="match status" value="1"/>
</dbReference>
<protein>
    <submittedName>
        <fullName evidence="1">Uncharacterized protein</fullName>
    </submittedName>
</protein>
<dbReference type="EMBL" id="LFWA01000003">
    <property type="protein sequence ID" value="KTW32001.1"/>
    <property type="molecule type" value="Genomic_DNA"/>
</dbReference>
<dbReference type="STRING" id="1408657.A0A0W4ZUD9"/>
<organism evidence="1 2">
    <name type="scientific">Pneumocystis jirovecii (strain RU7)</name>
    <name type="common">Human pneumocystis pneumonia agent</name>
    <dbReference type="NCBI Taxonomy" id="1408657"/>
    <lineage>
        <taxon>Eukaryota</taxon>
        <taxon>Fungi</taxon>
        <taxon>Dikarya</taxon>
        <taxon>Ascomycota</taxon>
        <taxon>Taphrinomycotina</taxon>
        <taxon>Pneumocystomycetes</taxon>
        <taxon>Pneumocystaceae</taxon>
        <taxon>Pneumocystis</taxon>
    </lineage>
</organism>
<dbReference type="AlphaFoldDB" id="A0A0W4ZUD9"/>
<evidence type="ECO:0000313" key="1">
    <source>
        <dbReference type="EMBL" id="KTW32001.1"/>
    </source>
</evidence>
<proteinExistence type="predicted"/>
<reference evidence="2" key="1">
    <citation type="journal article" date="2016" name="Nat. Commun.">
        <title>Genome analysis of three Pneumocystis species reveals adaptation mechanisms to life exclusively in mammalian hosts.</title>
        <authorList>
            <person name="Ma L."/>
            <person name="Chen Z."/>
            <person name="Huang D.W."/>
            <person name="Kutty G."/>
            <person name="Ishihara M."/>
            <person name="Wang H."/>
            <person name="Abouelleil A."/>
            <person name="Bishop L."/>
            <person name="Davey E."/>
            <person name="Deng R."/>
            <person name="Deng X."/>
            <person name="Fan L."/>
            <person name="Fantoni G."/>
            <person name="Fitzgerald M."/>
            <person name="Gogineni E."/>
            <person name="Goldberg J.M."/>
            <person name="Handley G."/>
            <person name="Hu X."/>
            <person name="Huber C."/>
            <person name="Jiao X."/>
            <person name="Jones K."/>
            <person name="Levin J.Z."/>
            <person name="Liu Y."/>
            <person name="Macdonald P."/>
            <person name="Melnikov A."/>
            <person name="Raley C."/>
            <person name="Sassi M."/>
            <person name="Sherman B.T."/>
            <person name="Song X."/>
            <person name="Sykes S."/>
            <person name="Tran B."/>
            <person name="Walsh L."/>
            <person name="Xia Y."/>
            <person name="Yang J."/>
            <person name="Young S."/>
            <person name="Zeng Q."/>
            <person name="Zheng X."/>
            <person name="Stephens R."/>
            <person name="Nusbaum C."/>
            <person name="Birren B.W."/>
            <person name="Azadi P."/>
            <person name="Lempicki R.A."/>
            <person name="Cuomo C.A."/>
            <person name="Kovacs J.A."/>
        </authorList>
    </citation>
    <scope>NUCLEOTIDE SEQUENCE [LARGE SCALE GENOMIC DNA]</scope>
    <source>
        <strain evidence="2">RU7</strain>
    </source>
</reference>
<gene>
    <name evidence="1" type="ORF">T551_00683</name>
</gene>
<accession>A0A0W4ZUD9</accession>
<dbReference type="GeneID" id="28939202"/>